<keyword evidence="3" id="KW-1185">Reference proteome</keyword>
<protein>
    <submittedName>
        <fullName evidence="2">Putative membrane protein YgcG</fullName>
    </submittedName>
</protein>
<keyword evidence="1" id="KW-0732">Signal</keyword>
<dbReference type="Proteomes" id="UP000589520">
    <property type="component" value="Unassembled WGS sequence"/>
</dbReference>
<evidence type="ECO:0000256" key="1">
    <source>
        <dbReference type="SAM" id="SignalP"/>
    </source>
</evidence>
<proteinExistence type="predicted"/>
<dbReference type="RefSeq" id="WP_179491948.1">
    <property type="nucleotide sequence ID" value="NZ_JACCCW010000002.1"/>
</dbReference>
<gene>
    <name evidence="2" type="ORF">HDF17_002827</name>
</gene>
<reference evidence="2 3" key="1">
    <citation type="submission" date="2020-07" db="EMBL/GenBank/DDBJ databases">
        <title>Genomic Encyclopedia of Type Strains, Phase IV (KMG-V): Genome sequencing to study the core and pangenomes of soil and plant-associated prokaryotes.</title>
        <authorList>
            <person name="Whitman W."/>
        </authorList>
    </citation>
    <scope>NUCLEOTIDE SEQUENCE [LARGE SCALE GENOMIC DNA]</scope>
    <source>
        <strain evidence="2 3">X4EP2</strain>
    </source>
</reference>
<evidence type="ECO:0000313" key="2">
    <source>
        <dbReference type="EMBL" id="NYF80507.1"/>
    </source>
</evidence>
<sequence length="324" mass="34485">MLRLNVALLLSLATLCAPVFGQGASPARPGTLNYVEGQASLEGRQLSPRAIGHAELHPGEFLATANGKAEILLTPGVFLRLGNDSTVKMIAPDLTHTEVQLTRGRASVEADQLYPQNDILINLNNGQVQLLKNGLYEFDASNGTVRVFDGKAAVYKTIAPQANEKPIDVKSGKQLTLANASIKPISFDRKRSEDDLYNWSSLRSEYLGEDNIDLAYQYAGAPGFAPGWFWDSAAYDYTWLPGDGLFWSPFGYGFYSPYYIYGGGYIYGGYHGGYGGRPGYPNRGGIARGSVTSSHSAGNFGGGGFHGSAVGGGFHGGGGGGGHR</sequence>
<comment type="caution">
    <text evidence="2">The sequence shown here is derived from an EMBL/GenBank/DDBJ whole genome shotgun (WGS) entry which is preliminary data.</text>
</comment>
<evidence type="ECO:0000313" key="3">
    <source>
        <dbReference type="Proteomes" id="UP000589520"/>
    </source>
</evidence>
<accession>A0A7Y9PIL4</accession>
<dbReference type="EMBL" id="JACCCW010000002">
    <property type="protein sequence ID" value="NYF80507.1"/>
    <property type="molecule type" value="Genomic_DNA"/>
</dbReference>
<organism evidence="2 3">
    <name type="scientific">Granulicella arctica</name>
    <dbReference type="NCBI Taxonomy" id="940613"/>
    <lineage>
        <taxon>Bacteria</taxon>
        <taxon>Pseudomonadati</taxon>
        <taxon>Acidobacteriota</taxon>
        <taxon>Terriglobia</taxon>
        <taxon>Terriglobales</taxon>
        <taxon>Acidobacteriaceae</taxon>
        <taxon>Granulicella</taxon>
    </lineage>
</organism>
<name>A0A7Y9PIL4_9BACT</name>
<feature type="chain" id="PRO_5030972963" evidence="1">
    <location>
        <begin position="22"/>
        <end position="324"/>
    </location>
</feature>
<feature type="signal peptide" evidence="1">
    <location>
        <begin position="1"/>
        <end position="21"/>
    </location>
</feature>
<dbReference type="AlphaFoldDB" id="A0A7Y9PIL4"/>